<evidence type="ECO:0000313" key="15">
    <source>
        <dbReference type="Proteomes" id="UP001201812"/>
    </source>
</evidence>
<comment type="caution">
    <text evidence="14">The sequence shown here is derived from an EMBL/GenBank/DDBJ whole genome shotgun (WGS) entry which is preliminary data.</text>
</comment>
<accession>A0AAD4NDG3</accession>
<dbReference type="PANTHER" id="PTHR37079:SF4">
    <property type="entry name" value="SERINE_THREONINE-PROTEIN KINASE ATM"/>
    <property type="match status" value="1"/>
</dbReference>
<keyword evidence="9" id="KW-0539">Nucleus</keyword>
<evidence type="ECO:0000313" key="14">
    <source>
        <dbReference type="EMBL" id="KAI1720709.1"/>
    </source>
</evidence>
<keyword evidence="3" id="KW-0723">Serine/threonine-protein kinase</keyword>
<dbReference type="Gene3D" id="3.30.1010.10">
    <property type="entry name" value="Phosphatidylinositol 3-kinase Catalytic Subunit, Chain A, domain 4"/>
    <property type="match status" value="1"/>
</dbReference>
<evidence type="ECO:0000256" key="1">
    <source>
        <dbReference type="ARBA" id="ARBA00004123"/>
    </source>
</evidence>
<dbReference type="Pfam" id="PF00454">
    <property type="entry name" value="PI3_PI4_kinase"/>
    <property type="match status" value="1"/>
</dbReference>
<evidence type="ECO:0000259" key="12">
    <source>
        <dbReference type="PROSITE" id="PS51189"/>
    </source>
</evidence>
<dbReference type="GO" id="GO:0005634">
    <property type="term" value="C:nucleus"/>
    <property type="evidence" value="ECO:0007669"/>
    <property type="project" value="UniProtKB-SubCell"/>
</dbReference>
<comment type="subcellular location">
    <subcellularLocation>
        <location evidence="1">Nucleus</location>
    </subcellularLocation>
</comment>
<protein>
    <recommendedName>
        <fullName evidence="2">non-specific serine/threonine protein kinase</fullName>
        <ecNumber evidence="2">2.7.11.1</ecNumber>
    </recommendedName>
</protein>
<dbReference type="SMART" id="SM00146">
    <property type="entry name" value="PI3Kc"/>
    <property type="match status" value="1"/>
</dbReference>
<sequence length="2582" mass="297073">MDESKAISFKGILQQLIEDNFTKRAGDKIQLLEKAQMLLEIKEVQRALLLCDWKLTVQTVGSLARMECDENMKKSSKGTRTFKIGCFKLWKEICHIQCSHRSPEVKMSDMISTLTKCLVDNSKVWCTADMSVWHDTVALVTNVFSIYSASDIPPSKFRQVWRICIKYLKESLADDKRAERQKLCELLSVLIKNLRYSELSLHITEIIKNDLEPILREYSWPTKDSSKSNLLEALNNLCENYYLEIRNALLDCFFTTGTMDNLGHQIELFPPRAGSILNTASDEQCVNKNIGFQAELWRFFEWILVLSMPDCVVNFLNYEPDKFSSLVEHVTMRLINQLSERIQSSLSTFRQGPKFVIPSEKLPLISRLFVLQHFFGIKRRNSSNTIESTARPKKRSRRYQSPIIEELVNSSALSHIQILLEIMKKWKHRLDVETIHLIADSTWKLRANVSKDGEKLHLLLEVLTELVEADAYNGLLYELFNWVLPLLHRNPIHNSVSSLLLRILVKNEMSTELVHRDFLLSTQTFNVLINNIARLQLFKSGTLRLIEFLISHYDFDEASVFRAELISKTTIKQEFGNSDAKVVEDTKKEWTFRIQLISATLCDSEISQVNETTNLLLCLLCYHPHQAHTWLKNRLCSGEPSTAENLLSELYSNGSSSIKKEEKADAESSLQFIDALIESYVNCAINILNSDSVEHERKLFLWKITAGLLKYGHEILSVNESIADQLNRLQILLDDFVISNVFTYKNLSDNDKFSMVNIGNSWPFVSTNMKSAVNGLITAGSHYFYLAMIHWEHEIPDPFLMQALENYDDGSSRNVEAILSKNAERFSFTQLILILRKFGLWISQESCFVIVNALINKSDEDHPSDVSEENSQRLSQVSSQLMIPRKSTSKQGQNLWKSLAASAILKYVKPDNIFRRMADGIWETARNFIVQNAPIQMLATRFYHDMLASPFTPSEQLFTSFNSIIASFSKTSPELLVFLRNCLNKYELCELHAEALRLLLTSFDNQCCVSFIPHLDQYVKIHESILCYFLEPTERKYVDSMHVERSMNAAQHEPILCLLRSEDEPLNAQHFPDLFFLPRSMITGIIERDSFTLQLADVFESCNYLHVFCLLRQRIYNFSTDMREAFVPSLVLYPMFNIFGKLQFESKLSEDIFAEIASIVRMLVAIHIEKNYSDDRLRIILVQWIEFVSNLATDGSLQFMNLFKTALQIFDVIVDHKHDYPQAWTYLTTLENSAESFSRDSQHNKFLNFARSYCRIFTPYAEKLPECFSNVFPKTACDDSIHVNGNNQSNELLALRGYWMHILNSVTDDWLKDENLVDACRNYFLYPHLRAELATLISFYNTESVQNANIMVLKQYFSSSTIKDFLKSSVLRLLHFSRELIPSDVVAVLYKILLLSEADKKSNGIAQLTVPGNGNTIFQHNEIIDVNELKASEILAEFKRSHCFLQFPEELQAFLPIADRFTTISYGLLPRITTELENKQCTTKKREELINFLNDSIISRLDSSSLLYRENEIMAISSMTVIAEYWYNDLGSLDLLPFARCLARAKLFKEALYYLKYYLDFSISGYSPPRATFLYDKNGELFNIMEATKDPAIRNQILDLLVQIYINLNDPVLLSALPLYATIKNESRIFLAETNRDWGAASTLYSTIGDTDKMADTFYYLGSESIQNCSTEYKYNSALKLASWDQLSSSNESSQISFPKSRCDSRPYHSQKLYGLLRLFHDGKAIDTEDSVSSMLKSIHSVRQQHLPSLKIVEQLRDFVVLDRHLRSVKEYGHANQLQKPNAMCLMLLSCWELASTSRTEYRNLPRSLDFVLQRAKQLRKEFNSTQPALKLLDKAENIVLKYGEGDHVFRIYLERSKLLISNKETAPAAHYLTRIVEELSASSQIKFSSSNTASTDSSDNDSYANKLKAKAHVLLSKISTDDKSAMDHLQKACMFSRRLGDSGTCSKNFVKYAIFAEKRYQEIRAFSETQAFALKEEAVNQWQKELDSLPKRAANKGNDRARKEREIECERHDIKKVSNLRTQFLKEASRYYLDALEYGSISCLDSTVIYRFAALLMQNVDDEALNSLAMQYVDRIPSWVWLPVLNLLSSYLFSSGPIAKFVSKVAFKAVKDHPYHSFNHLLFYICSSEDKDVSKVRKETATALIKKIMETDSTLKQTLIKLKRAHDIFREFGKADIAEFEIHSGKSTFMIPRSLKILSDIDVLRTSPIPILTQKLKKDALYTMPDIITFHEVEKVCERADGLSAPKVIKVMGSDGIKRKIIFKKEDLRQDELIQQIFRVANLLLEKGHPLTSSNSKPQCFLPLGTYNVLPLDNEQGLIEWCQGTTSLCGYLAGPEKKTGAHRQYYPNETSVYDARVEFSQVDKNRKDCSEIFFNICRKISPVFRFFFYERFLKPETFHERILSYTQSLAQWSIVCYIVGLGDRHLSNILIHEETAELVHIDLGMIFEYSQRLLKIPEKVPFRLTRELVDPILVDGINGRLKDIAVHTLRLMRENAQVLIGISSLILHDPISTFKSDKMKTDKNQRNLFAEMAILRLKEKLAGRDLTYAEMNAPEQVAQLIKDARDPENLSRMFAGWMPFL</sequence>
<evidence type="ECO:0000259" key="13">
    <source>
        <dbReference type="PROSITE" id="PS51190"/>
    </source>
</evidence>
<evidence type="ECO:0000256" key="7">
    <source>
        <dbReference type="ARBA" id="ARBA00022777"/>
    </source>
</evidence>
<dbReference type="GO" id="GO:0005524">
    <property type="term" value="F:ATP binding"/>
    <property type="evidence" value="ECO:0007669"/>
    <property type="project" value="UniProtKB-KW"/>
</dbReference>
<keyword evidence="5" id="KW-0547">Nucleotide-binding</keyword>
<dbReference type="InterPro" id="IPR038980">
    <property type="entry name" value="ATM_plant"/>
</dbReference>
<dbReference type="GO" id="GO:0006974">
    <property type="term" value="P:DNA damage response"/>
    <property type="evidence" value="ECO:0007669"/>
    <property type="project" value="UniProtKB-KW"/>
</dbReference>
<evidence type="ECO:0000256" key="9">
    <source>
        <dbReference type="ARBA" id="ARBA00023242"/>
    </source>
</evidence>
<keyword evidence="8" id="KW-0067">ATP-binding</keyword>
<feature type="domain" description="FAT" evidence="12">
    <location>
        <begin position="1537"/>
        <end position="2128"/>
    </location>
</feature>
<dbReference type="PANTHER" id="PTHR37079">
    <property type="entry name" value="SERINE/THREONINE-PROTEIN KINASE ATM"/>
    <property type="match status" value="1"/>
</dbReference>
<dbReference type="PROSITE" id="PS51190">
    <property type="entry name" value="FATC"/>
    <property type="match status" value="1"/>
</dbReference>
<comment type="catalytic activity">
    <reaction evidence="10">
        <text>L-threonyl-[protein] + ATP = O-phospho-L-threonyl-[protein] + ADP + H(+)</text>
        <dbReference type="Rhea" id="RHEA:46608"/>
        <dbReference type="Rhea" id="RHEA-COMP:11060"/>
        <dbReference type="Rhea" id="RHEA-COMP:11605"/>
        <dbReference type="ChEBI" id="CHEBI:15378"/>
        <dbReference type="ChEBI" id="CHEBI:30013"/>
        <dbReference type="ChEBI" id="CHEBI:30616"/>
        <dbReference type="ChEBI" id="CHEBI:61977"/>
        <dbReference type="ChEBI" id="CHEBI:456216"/>
        <dbReference type="EC" id="2.7.11.1"/>
    </reaction>
</comment>
<keyword evidence="4" id="KW-0808">Transferase</keyword>
<keyword evidence="6" id="KW-0227">DNA damage</keyword>
<dbReference type="InterPro" id="IPR000403">
    <property type="entry name" value="PI3/4_kinase_cat_dom"/>
</dbReference>
<dbReference type="PROSITE" id="PS51189">
    <property type="entry name" value="FAT"/>
    <property type="match status" value="1"/>
</dbReference>
<evidence type="ECO:0000256" key="10">
    <source>
        <dbReference type="ARBA" id="ARBA00047899"/>
    </source>
</evidence>
<dbReference type="PROSITE" id="PS00916">
    <property type="entry name" value="PI3_4_KINASE_2"/>
    <property type="match status" value="1"/>
</dbReference>
<organism evidence="14 15">
    <name type="scientific">Ditylenchus destructor</name>
    <dbReference type="NCBI Taxonomy" id="166010"/>
    <lineage>
        <taxon>Eukaryota</taxon>
        <taxon>Metazoa</taxon>
        <taxon>Ecdysozoa</taxon>
        <taxon>Nematoda</taxon>
        <taxon>Chromadorea</taxon>
        <taxon>Rhabditida</taxon>
        <taxon>Tylenchina</taxon>
        <taxon>Tylenchomorpha</taxon>
        <taxon>Sphaerularioidea</taxon>
        <taxon>Anguinidae</taxon>
        <taxon>Anguininae</taxon>
        <taxon>Ditylenchus</taxon>
    </lineage>
</organism>
<dbReference type="PROSITE" id="PS00915">
    <property type="entry name" value="PI3_4_KINASE_1"/>
    <property type="match status" value="1"/>
</dbReference>
<dbReference type="InterPro" id="IPR011009">
    <property type="entry name" value="Kinase-like_dom_sf"/>
</dbReference>
<dbReference type="Gene3D" id="1.10.1070.11">
    <property type="entry name" value="Phosphatidylinositol 3-/4-kinase, catalytic domain"/>
    <property type="match status" value="1"/>
</dbReference>
<dbReference type="SMART" id="SM01343">
    <property type="entry name" value="FATC"/>
    <property type="match status" value="1"/>
</dbReference>
<dbReference type="Proteomes" id="UP001201812">
    <property type="component" value="Unassembled WGS sequence"/>
</dbReference>
<evidence type="ECO:0000256" key="4">
    <source>
        <dbReference type="ARBA" id="ARBA00022679"/>
    </source>
</evidence>
<dbReference type="InterPro" id="IPR036940">
    <property type="entry name" value="PI3/4_kinase_cat_sf"/>
</dbReference>
<feature type="domain" description="PI3K/PI4K catalytic" evidence="11">
    <location>
        <begin position="2234"/>
        <end position="2563"/>
    </location>
</feature>
<dbReference type="GO" id="GO:0004674">
    <property type="term" value="F:protein serine/threonine kinase activity"/>
    <property type="evidence" value="ECO:0007669"/>
    <property type="project" value="UniProtKB-KW"/>
</dbReference>
<evidence type="ECO:0000256" key="5">
    <source>
        <dbReference type="ARBA" id="ARBA00022741"/>
    </source>
</evidence>
<dbReference type="PROSITE" id="PS50290">
    <property type="entry name" value="PI3_4_KINASE_3"/>
    <property type="match status" value="1"/>
</dbReference>
<reference evidence="14" key="1">
    <citation type="submission" date="2022-01" db="EMBL/GenBank/DDBJ databases">
        <title>Genome Sequence Resource for Two Populations of Ditylenchus destructor, the Migratory Endoparasitic Phytonematode.</title>
        <authorList>
            <person name="Zhang H."/>
            <person name="Lin R."/>
            <person name="Xie B."/>
        </authorList>
    </citation>
    <scope>NUCLEOTIDE SEQUENCE</scope>
    <source>
        <strain evidence="14">BazhouSP</strain>
    </source>
</reference>
<dbReference type="Pfam" id="PF02260">
    <property type="entry name" value="FATC"/>
    <property type="match status" value="1"/>
</dbReference>
<evidence type="ECO:0000259" key="11">
    <source>
        <dbReference type="PROSITE" id="PS50290"/>
    </source>
</evidence>
<dbReference type="InterPro" id="IPR014009">
    <property type="entry name" value="PIK_FAT"/>
</dbReference>
<evidence type="ECO:0000256" key="3">
    <source>
        <dbReference type="ARBA" id="ARBA00022527"/>
    </source>
</evidence>
<dbReference type="EC" id="2.7.11.1" evidence="2"/>
<proteinExistence type="predicted"/>
<dbReference type="InterPro" id="IPR003152">
    <property type="entry name" value="FATC_dom"/>
</dbReference>
<dbReference type="EMBL" id="JAKKPZ010000005">
    <property type="protein sequence ID" value="KAI1720709.1"/>
    <property type="molecule type" value="Genomic_DNA"/>
</dbReference>
<evidence type="ECO:0000256" key="6">
    <source>
        <dbReference type="ARBA" id="ARBA00022763"/>
    </source>
</evidence>
<feature type="domain" description="FATC" evidence="13">
    <location>
        <begin position="2550"/>
        <end position="2582"/>
    </location>
</feature>
<name>A0AAD4NDG3_9BILA</name>
<evidence type="ECO:0000256" key="2">
    <source>
        <dbReference type="ARBA" id="ARBA00012513"/>
    </source>
</evidence>
<evidence type="ECO:0000256" key="8">
    <source>
        <dbReference type="ARBA" id="ARBA00022840"/>
    </source>
</evidence>
<dbReference type="SUPFAM" id="SSF56112">
    <property type="entry name" value="Protein kinase-like (PK-like)"/>
    <property type="match status" value="1"/>
</dbReference>
<keyword evidence="15" id="KW-1185">Reference proteome</keyword>
<keyword evidence="7" id="KW-0418">Kinase</keyword>
<dbReference type="InterPro" id="IPR018936">
    <property type="entry name" value="PI3/4_kinase_CS"/>
</dbReference>
<gene>
    <name evidence="14" type="ORF">DdX_04955</name>
</gene>